<dbReference type="RefSeq" id="WP_060816985.1">
    <property type="nucleotide sequence ID" value="NZ_FCOC02000001.1"/>
</dbReference>
<dbReference type="GO" id="GO:0003677">
    <property type="term" value="F:DNA binding"/>
    <property type="evidence" value="ECO:0007669"/>
    <property type="project" value="UniProtKB-KW"/>
</dbReference>
<dbReference type="GO" id="GO:0015074">
    <property type="term" value="P:DNA integration"/>
    <property type="evidence" value="ECO:0007669"/>
    <property type="project" value="UniProtKB-KW"/>
</dbReference>
<dbReference type="Gene3D" id="1.10.443.10">
    <property type="entry name" value="Intergrase catalytic core"/>
    <property type="match status" value="1"/>
</dbReference>
<evidence type="ECO:0000313" key="6">
    <source>
        <dbReference type="EMBL" id="SAL12103.1"/>
    </source>
</evidence>
<dbReference type="GO" id="GO:0006310">
    <property type="term" value="P:DNA recombination"/>
    <property type="evidence" value="ECO:0007669"/>
    <property type="project" value="UniProtKB-KW"/>
</dbReference>
<evidence type="ECO:0000256" key="1">
    <source>
        <dbReference type="ARBA" id="ARBA00008857"/>
    </source>
</evidence>
<dbReference type="InterPro" id="IPR010998">
    <property type="entry name" value="Integrase_recombinase_N"/>
</dbReference>
<evidence type="ECO:0000256" key="3">
    <source>
        <dbReference type="ARBA" id="ARBA00023125"/>
    </source>
</evidence>
<dbReference type="InterPro" id="IPR002104">
    <property type="entry name" value="Integrase_catalytic"/>
</dbReference>
<dbReference type="InterPro" id="IPR025166">
    <property type="entry name" value="Integrase_DNA_bind_dom"/>
</dbReference>
<dbReference type="CDD" id="cd00801">
    <property type="entry name" value="INT_P4_C"/>
    <property type="match status" value="1"/>
</dbReference>
<dbReference type="Gene3D" id="3.30.160.390">
    <property type="entry name" value="Integrase, DNA-binding domain"/>
    <property type="match status" value="1"/>
</dbReference>
<keyword evidence="3" id="KW-0238">DNA-binding</keyword>
<accession>A0A158EX79</accession>
<dbReference type="PANTHER" id="PTHR30629:SF2">
    <property type="entry name" value="PROPHAGE INTEGRASE INTS-RELATED"/>
    <property type="match status" value="1"/>
</dbReference>
<dbReference type="EMBL" id="FCOC02000001">
    <property type="protein sequence ID" value="SAL12103.1"/>
    <property type="molecule type" value="Genomic_DNA"/>
</dbReference>
<dbReference type="OrthoDB" id="9775880at2"/>
<evidence type="ECO:0000259" key="5">
    <source>
        <dbReference type="PROSITE" id="PS51898"/>
    </source>
</evidence>
<dbReference type="SUPFAM" id="SSF56349">
    <property type="entry name" value="DNA breaking-rejoining enzymes"/>
    <property type="match status" value="1"/>
</dbReference>
<protein>
    <submittedName>
        <fullName evidence="6">Phage integrase</fullName>
    </submittedName>
</protein>
<evidence type="ECO:0000256" key="4">
    <source>
        <dbReference type="ARBA" id="ARBA00023172"/>
    </source>
</evidence>
<keyword evidence="2" id="KW-0229">DNA integration</keyword>
<dbReference type="InterPro" id="IPR038488">
    <property type="entry name" value="Integrase_DNA-bd_sf"/>
</dbReference>
<dbReference type="InterPro" id="IPR050808">
    <property type="entry name" value="Phage_Integrase"/>
</dbReference>
<evidence type="ECO:0000256" key="2">
    <source>
        <dbReference type="ARBA" id="ARBA00022908"/>
    </source>
</evidence>
<gene>
    <name evidence="6" type="ORF">AWB64_00476</name>
</gene>
<dbReference type="Pfam" id="PF13356">
    <property type="entry name" value="Arm-DNA-bind_3"/>
    <property type="match status" value="1"/>
</dbReference>
<dbReference type="Proteomes" id="UP000054893">
    <property type="component" value="Unassembled WGS sequence"/>
</dbReference>
<name>A0A158EX79_CABSO</name>
<dbReference type="InterPro" id="IPR013762">
    <property type="entry name" value="Integrase-like_cat_sf"/>
</dbReference>
<proteinExistence type="inferred from homology"/>
<sequence>MAKRQSNLLNDLLLKQYVRVGAPVAKSDGAGLTFTLSSAGTAAWILRFSHGGRQQEITLGRYPDLGLSAARKLAAEKRVEVQQGRNPALAVRRAKTRKDWTVRQLAEDYKNLVLSKLSDSTQRGYGRNLKRIESGMGAMSVTDVEPSDIVVRVEKAQLGWVESNTLLTVMKALFRHAAGKKIINVNPAIGVELSAILGERPEKRKRLMLTAEELHVLMTAKMSTENRLAVGVLLATGVRISELFTARREHVFLDEARWHIPKSKTGPEMDIPLAPAVVEWLGELAKVTSDSAYVIPARLRTRNERFDGDAHISKDAIREAIDFWITNHEPKIRRFTPHDLRSTMKSHMRKLGVSSDISEMCLNHKLVGVEGIYDQHNYYDERRAALELWACFLLNCEAGHEWTVRPFRQSAA</sequence>
<dbReference type="PROSITE" id="PS51898">
    <property type="entry name" value="TYR_RECOMBINASE"/>
    <property type="match status" value="1"/>
</dbReference>
<dbReference type="AlphaFoldDB" id="A0A158EX79"/>
<dbReference type="InterPro" id="IPR011010">
    <property type="entry name" value="DNA_brk_join_enz"/>
</dbReference>
<evidence type="ECO:0000313" key="7">
    <source>
        <dbReference type="Proteomes" id="UP000054893"/>
    </source>
</evidence>
<dbReference type="Gene3D" id="1.10.150.130">
    <property type="match status" value="1"/>
</dbReference>
<reference evidence="6 7" key="1">
    <citation type="submission" date="2016-01" db="EMBL/GenBank/DDBJ databases">
        <authorList>
            <person name="Oliw E.H."/>
        </authorList>
    </citation>
    <scope>NUCLEOTIDE SEQUENCE [LARGE SCALE GENOMIC DNA]</scope>
    <source>
        <strain evidence="6">LMG 22029</strain>
    </source>
</reference>
<dbReference type="PANTHER" id="PTHR30629">
    <property type="entry name" value="PROPHAGE INTEGRASE"/>
    <property type="match status" value="1"/>
</dbReference>
<comment type="similarity">
    <text evidence="1">Belongs to the 'phage' integrase family.</text>
</comment>
<feature type="domain" description="Tyr recombinase" evidence="5">
    <location>
        <begin position="204"/>
        <end position="387"/>
    </location>
</feature>
<dbReference type="Pfam" id="PF00589">
    <property type="entry name" value="Phage_integrase"/>
    <property type="match status" value="1"/>
</dbReference>
<organism evidence="6 7">
    <name type="scientific">Caballeronia sordidicola</name>
    <name type="common">Burkholderia sordidicola</name>
    <dbReference type="NCBI Taxonomy" id="196367"/>
    <lineage>
        <taxon>Bacteria</taxon>
        <taxon>Pseudomonadati</taxon>
        <taxon>Pseudomonadota</taxon>
        <taxon>Betaproteobacteria</taxon>
        <taxon>Burkholderiales</taxon>
        <taxon>Burkholderiaceae</taxon>
        <taxon>Caballeronia</taxon>
    </lineage>
</organism>
<keyword evidence="4" id="KW-0233">DNA recombination</keyword>